<evidence type="ECO:0000313" key="1">
    <source>
        <dbReference type="EMBL" id="GEO43696.1"/>
    </source>
</evidence>
<dbReference type="Proteomes" id="UP000321523">
    <property type="component" value="Unassembled WGS sequence"/>
</dbReference>
<dbReference type="AlphaFoldDB" id="A0A512E4N1"/>
<comment type="caution">
    <text evidence="1">The sequence shown here is derived from an EMBL/GenBank/DDBJ whole genome shotgun (WGS) entry which is preliminary data.</text>
</comment>
<proteinExistence type="predicted"/>
<evidence type="ECO:0000313" key="2">
    <source>
        <dbReference type="Proteomes" id="UP000321523"/>
    </source>
</evidence>
<protein>
    <submittedName>
        <fullName evidence="1">Uncharacterized protein</fullName>
    </submittedName>
</protein>
<name>A0A512E4N1_9PROT</name>
<sequence length="60" mass="6336">MTDRATPEPALPAGYGTDRIFASDKPVRQIGQSGQVPETTSLSGGAKVLENPVGHFKLKL</sequence>
<reference evidence="1 2" key="1">
    <citation type="submission" date="2019-07" db="EMBL/GenBank/DDBJ databases">
        <title>Whole genome shotgun sequence of Skermanella aerolata NBRC 106429.</title>
        <authorList>
            <person name="Hosoyama A."/>
            <person name="Uohara A."/>
            <person name="Ohji S."/>
            <person name="Ichikawa N."/>
        </authorList>
    </citation>
    <scope>NUCLEOTIDE SEQUENCE [LARGE SCALE GENOMIC DNA]</scope>
    <source>
        <strain evidence="1 2">NBRC 106429</strain>
    </source>
</reference>
<dbReference type="EMBL" id="BJYZ01000136">
    <property type="protein sequence ID" value="GEO43696.1"/>
    <property type="molecule type" value="Genomic_DNA"/>
</dbReference>
<keyword evidence="2" id="KW-1185">Reference proteome</keyword>
<accession>A0A512E4N1</accession>
<gene>
    <name evidence="1" type="ORF">SAE02_78440</name>
</gene>
<organism evidence="1 2">
    <name type="scientific">Skermanella aerolata</name>
    <dbReference type="NCBI Taxonomy" id="393310"/>
    <lineage>
        <taxon>Bacteria</taxon>
        <taxon>Pseudomonadati</taxon>
        <taxon>Pseudomonadota</taxon>
        <taxon>Alphaproteobacteria</taxon>
        <taxon>Rhodospirillales</taxon>
        <taxon>Azospirillaceae</taxon>
        <taxon>Skermanella</taxon>
    </lineage>
</organism>
<dbReference type="RefSeq" id="WP_147041352.1">
    <property type="nucleotide sequence ID" value="NZ_BJYZ01000136.1"/>
</dbReference>